<organism evidence="4 5">
    <name type="scientific">Henosepilachna vigintioctopunctata</name>
    <dbReference type="NCBI Taxonomy" id="420089"/>
    <lineage>
        <taxon>Eukaryota</taxon>
        <taxon>Metazoa</taxon>
        <taxon>Ecdysozoa</taxon>
        <taxon>Arthropoda</taxon>
        <taxon>Hexapoda</taxon>
        <taxon>Insecta</taxon>
        <taxon>Pterygota</taxon>
        <taxon>Neoptera</taxon>
        <taxon>Endopterygota</taxon>
        <taxon>Coleoptera</taxon>
        <taxon>Polyphaga</taxon>
        <taxon>Cucujiformia</taxon>
        <taxon>Coccinelloidea</taxon>
        <taxon>Coccinellidae</taxon>
        <taxon>Epilachninae</taxon>
        <taxon>Epilachnini</taxon>
        <taxon>Henosepilachna</taxon>
    </lineage>
</organism>
<comment type="similarity">
    <text evidence="1 3">Belongs to the short-chain dehydrogenases/reductases (SDR) family.</text>
</comment>
<protein>
    <submittedName>
        <fullName evidence="4">Uncharacterized protein</fullName>
    </submittedName>
</protein>
<dbReference type="InterPro" id="IPR002347">
    <property type="entry name" value="SDR_fam"/>
</dbReference>
<dbReference type="SUPFAM" id="SSF51735">
    <property type="entry name" value="NAD(P)-binding Rossmann-fold domains"/>
    <property type="match status" value="1"/>
</dbReference>
<comment type="caution">
    <text evidence="4">The sequence shown here is derived from an EMBL/GenBank/DDBJ whole genome shotgun (WGS) entry which is preliminary data.</text>
</comment>
<sequence>MRFPYVIHCVNFSIISSFIMGFKNAKFLCNILSQELQIKSVVTFFKSYSASKCGNDPCKPTEKCKKEDSTKQKDFCGSKSESPSQDRCNSENALEYKSPCMPRTPTGSIVIPPTCAPSCCPAIKCPDLRGKHFCSPAVLGKVAIITGGANGIGLHIALAILKNGGKVFLGDTQVEAGKNVLCQMIDTFGENKAAFIKCDVTKAEDMKCLFKAAIKEFKQIDIVVNNAGIFSNNLVDRLVEVNIKGVIRGTFLGFKYMRRNRTGGTIINIGSISAYDTHYAEPLYVGSKIFVSGFSKSMGHDYFFKQTGVKVMAMCPGVTMTPMVTDVDEASSVLDGFGKMDDILREQCDELPSQSVEECGMHIIRILEVNVNGSEWISEGDEIYRIKTADRHTLRTCQ</sequence>
<dbReference type="Gene3D" id="3.40.50.720">
    <property type="entry name" value="NAD(P)-binding Rossmann-like Domain"/>
    <property type="match status" value="1"/>
</dbReference>
<dbReference type="PRINTS" id="PR00080">
    <property type="entry name" value="SDRFAMILY"/>
</dbReference>
<proteinExistence type="inferred from homology"/>
<gene>
    <name evidence="4" type="ORF">WA026_018986</name>
</gene>
<evidence type="ECO:0000256" key="2">
    <source>
        <dbReference type="ARBA" id="ARBA00023002"/>
    </source>
</evidence>
<dbReference type="InterPro" id="IPR036291">
    <property type="entry name" value="NAD(P)-bd_dom_sf"/>
</dbReference>
<dbReference type="PRINTS" id="PR00081">
    <property type="entry name" value="GDHRDH"/>
</dbReference>
<keyword evidence="2" id="KW-0560">Oxidoreductase</keyword>
<dbReference type="PANTHER" id="PTHR44229:SF8">
    <property type="entry name" value="ALCOHOL DEHYDROGENASE-RELATED"/>
    <property type="match status" value="1"/>
</dbReference>
<dbReference type="PROSITE" id="PS00061">
    <property type="entry name" value="ADH_SHORT"/>
    <property type="match status" value="1"/>
</dbReference>
<accession>A0AAW1V8Z0</accession>
<dbReference type="EMBL" id="JARQZJ010000133">
    <property type="protein sequence ID" value="KAK9892181.1"/>
    <property type="molecule type" value="Genomic_DNA"/>
</dbReference>
<dbReference type="GO" id="GO:0005737">
    <property type="term" value="C:cytoplasm"/>
    <property type="evidence" value="ECO:0007669"/>
    <property type="project" value="TreeGrafter"/>
</dbReference>
<evidence type="ECO:0000313" key="4">
    <source>
        <dbReference type="EMBL" id="KAK9892181.1"/>
    </source>
</evidence>
<keyword evidence="5" id="KW-1185">Reference proteome</keyword>
<dbReference type="Proteomes" id="UP001431783">
    <property type="component" value="Unassembled WGS sequence"/>
</dbReference>
<reference evidence="4 5" key="1">
    <citation type="submission" date="2023-03" db="EMBL/GenBank/DDBJ databases">
        <title>Genome insight into feeding habits of ladybird beetles.</title>
        <authorList>
            <person name="Li H.-S."/>
            <person name="Huang Y.-H."/>
            <person name="Pang H."/>
        </authorList>
    </citation>
    <scope>NUCLEOTIDE SEQUENCE [LARGE SCALE GENOMIC DNA]</scope>
    <source>
        <strain evidence="4">SYSU_2023b</strain>
        <tissue evidence="4">Whole body</tissue>
    </source>
</reference>
<dbReference type="GO" id="GO:0016616">
    <property type="term" value="F:oxidoreductase activity, acting on the CH-OH group of donors, NAD or NADP as acceptor"/>
    <property type="evidence" value="ECO:0007669"/>
    <property type="project" value="TreeGrafter"/>
</dbReference>
<dbReference type="PANTHER" id="PTHR44229">
    <property type="entry name" value="15-HYDROXYPROSTAGLANDIN DEHYDROGENASE [NAD(+)]"/>
    <property type="match status" value="1"/>
</dbReference>
<name>A0AAW1V8Z0_9CUCU</name>
<dbReference type="InterPro" id="IPR020904">
    <property type="entry name" value="Sc_DH/Rdtase_CS"/>
</dbReference>
<dbReference type="AlphaFoldDB" id="A0AAW1V8Z0"/>
<evidence type="ECO:0000313" key="5">
    <source>
        <dbReference type="Proteomes" id="UP001431783"/>
    </source>
</evidence>
<evidence type="ECO:0000256" key="3">
    <source>
        <dbReference type="RuleBase" id="RU000363"/>
    </source>
</evidence>
<dbReference type="Pfam" id="PF00106">
    <property type="entry name" value="adh_short"/>
    <property type="match status" value="1"/>
</dbReference>
<evidence type="ECO:0000256" key="1">
    <source>
        <dbReference type="ARBA" id="ARBA00006484"/>
    </source>
</evidence>